<comment type="caution">
    <text evidence="2">The sequence shown here is derived from an EMBL/GenBank/DDBJ whole genome shotgun (WGS) entry which is preliminary data.</text>
</comment>
<keyword evidence="3" id="KW-1185">Reference proteome</keyword>
<dbReference type="Pfam" id="PF13087">
    <property type="entry name" value="AAA_12"/>
    <property type="match status" value="1"/>
</dbReference>
<proteinExistence type="predicted"/>
<reference evidence="2 3" key="1">
    <citation type="submission" date="2023-06" db="EMBL/GenBank/DDBJ databases">
        <title>Black Yeasts Isolated from many extreme environments.</title>
        <authorList>
            <person name="Coleine C."/>
            <person name="Stajich J.E."/>
            <person name="Selbmann L."/>
        </authorList>
    </citation>
    <scope>NUCLEOTIDE SEQUENCE [LARGE SCALE GENOMIC DNA]</scope>
    <source>
        <strain evidence="2 3">CCFEE 5887</strain>
    </source>
</reference>
<dbReference type="PANTHER" id="PTHR10887">
    <property type="entry name" value="DNA2/NAM7 HELICASE FAMILY"/>
    <property type="match status" value="1"/>
</dbReference>
<evidence type="ECO:0000313" key="2">
    <source>
        <dbReference type="EMBL" id="KAK5533502.1"/>
    </source>
</evidence>
<evidence type="ECO:0000259" key="1">
    <source>
        <dbReference type="Pfam" id="PF13087"/>
    </source>
</evidence>
<name>A0AAV9Q115_9PEZI</name>
<dbReference type="Proteomes" id="UP001345827">
    <property type="component" value="Unassembled WGS sequence"/>
</dbReference>
<dbReference type="InterPro" id="IPR041679">
    <property type="entry name" value="DNA2/NAM7-like_C"/>
</dbReference>
<gene>
    <name evidence="2" type="ORF">LTR25_007368</name>
</gene>
<dbReference type="InterPro" id="IPR045055">
    <property type="entry name" value="DNA2/NAM7-like"/>
</dbReference>
<feature type="domain" description="DNA2/NAM7 helicase-like C-terminal" evidence="1">
    <location>
        <begin position="1039"/>
        <end position="1276"/>
    </location>
</feature>
<dbReference type="SUPFAM" id="SSF52540">
    <property type="entry name" value="P-loop containing nucleoside triphosphate hydrolases"/>
    <property type="match status" value="1"/>
</dbReference>
<organism evidence="2 3">
    <name type="scientific">Vermiconidia calcicola</name>
    <dbReference type="NCBI Taxonomy" id="1690605"/>
    <lineage>
        <taxon>Eukaryota</taxon>
        <taxon>Fungi</taxon>
        <taxon>Dikarya</taxon>
        <taxon>Ascomycota</taxon>
        <taxon>Pezizomycotina</taxon>
        <taxon>Dothideomycetes</taxon>
        <taxon>Dothideomycetidae</taxon>
        <taxon>Mycosphaerellales</taxon>
        <taxon>Extremaceae</taxon>
        <taxon>Vermiconidia</taxon>
    </lineage>
</organism>
<accession>A0AAV9Q115</accession>
<dbReference type="InterPro" id="IPR027417">
    <property type="entry name" value="P-loop_NTPase"/>
</dbReference>
<dbReference type="EMBL" id="JAXLQG010000013">
    <property type="protein sequence ID" value="KAK5533502.1"/>
    <property type="molecule type" value="Genomic_DNA"/>
</dbReference>
<dbReference type="Gene3D" id="3.40.50.300">
    <property type="entry name" value="P-loop containing nucleotide triphosphate hydrolases"/>
    <property type="match status" value="2"/>
</dbReference>
<sequence length="1428" mass="161537">MSEPVIYGQGNKRKSAAEDERLAKYRRAQLDASSGQASGDRFAAIADATNMDTPMRTDPSTSVDHGIQGIRASVNEIQLRQAARRLEAQRLRAESAKQEDGIFDEYMYLDKPHPEADTYQDRPNSLKKVPVALRMGTAADKTFGTFGTGNDGLKDDFAFFLTCDFGQRGVPFVSLTVSRKRNMTEAKPLVELEDEKVIKATFVWSPSISSPTPIAGKKYQLDDCTWSAMSRRHRDAAVRNGIFCRGGTHDYIENAFQKEWDEYMTLFKFTGHAARIDSTNPGIENVMRANVSDPLWKRLMDYLFREQDVTLSLFFLIPESYSLSSGDSPKASEFVRHVTPVFQKLLDERRGPFEAYVDKDNMPAISPEMPLINTFGNRMHVVFHEVNGSMWSVVDGRKTCRAPDAIHTYPRKPFSNKESFGVVFGTSLVRQHQYRLAERLTFSRHSLKMTLFKTFRGSRTTRLVSPVQRLQETTFYAVLHRQKDLAQWLPPANSCWNIIWLEKDLTGEIVYPDPKDYWTAIVREFKDGERDITGGAALLVCTKPHNGQEVPALNNFVRCTDQNALSAMLVPIENKIPLQRQLNAILQFATREGDTNFNRFRNALIFGMEKYESDPINLITMNAPNSMEKHYQDLWDAAFELSAKDLNQNMIEILTKVYADIKNPLQGIFGGPGCQKTTFMALSSVLLGLVQHKLLILSVGNNCLDSFAQKLVDVRQRLLDFAVEKANKQRGIAMTDNQTDLDDADKSDLRAHKVNDAIHPNLCKDLVDRLRNQSYYRFLPPSDDQDMTLARYHALAEQPRPNDDYGTTTLDDWQQDTKVIELHTAAEAEKVEALRNEEAAKAAEFDVAQAELFNARADRNWQNFEELDAQITRIRDDYERLPGNQLKGRRVPLEVTTAYLIKKLRSVPLGTLEADFTVLESIRDHLDNLDTECSDEEHQSAVKDLYDVVRKLQCHIIEHATVVITTYSNAHQETLIANFKPSIAIHEESSRANAGTMATATVFDSIKVHIATGDPKQLRPDTCEGATGNEFFEYMAKPVVEELIEKEVKFDWLNQQRRGHPSLLEFWNQEFYGGLLTHAPGIEEDNPIRSTFRAYAKAVYKKDLNKPVMNNRELNAYDFNFEQLFALDVRMSVSMVTQGTTTWENHGSAAAVVRFVTGLLQFEHEWKGQPFKIRGNDVSILTFYTGQHPLIRVGLHANGIEVRDIMTIDAFQGRDNNIIVLDAGAAACVTSMMRDLEHMESAASGASLRSGAFMKNGPRWYAASTKGKDATVIVGNLTSFGKAVQIAHGGDHTLHVIQNLLMNLARRDLIRTEDSEDRNPAFQVGKGREHFEDLMDQLRDFRWTDYMQDRQLKTDVHRPPPKTSAVFSGPNVAGPLAAFPPDVAAEVKERGEGQKIIRPTQAMASLANFLRYDTQAAKNKARRDKNKR</sequence>
<dbReference type="PANTHER" id="PTHR10887:SF495">
    <property type="entry name" value="HELICASE SENATAXIN ISOFORM X1-RELATED"/>
    <property type="match status" value="1"/>
</dbReference>
<evidence type="ECO:0000313" key="3">
    <source>
        <dbReference type="Proteomes" id="UP001345827"/>
    </source>
</evidence>
<protein>
    <recommendedName>
        <fullName evidence="1">DNA2/NAM7 helicase-like C-terminal domain-containing protein</fullName>
    </recommendedName>
</protein>